<protein>
    <submittedName>
        <fullName evidence="1">Uncharacterized protein</fullName>
    </submittedName>
</protein>
<accession>A0A0G4GEI8</accession>
<evidence type="ECO:0000313" key="1">
    <source>
        <dbReference type="EMBL" id="CEM27785.1"/>
    </source>
</evidence>
<dbReference type="InParanoid" id="A0A0G4GEI8"/>
<organism evidence="1 2">
    <name type="scientific">Vitrella brassicaformis (strain CCMP3155)</name>
    <dbReference type="NCBI Taxonomy" id="1169540"/>
    <lineage>
        <taxon>Eukaryota</taxon>
        <taxon>Sar</taxon>
        <taxon>Alveolata</taxon>
        <taxon>Colpodellida</taxon>
        <taxon>Vitrellaceae</taxon>
        <taxon>Vitrella</taxon>
    </lineage>
</organism>
<gene>
    <name evidence="1" type="ORF">Vbra_9900</name>
</gene>
<evidence type="ECO:0000313" key="2">
    <source>
        <dbReference type="Proteomes" id="UP000041254"/>
    </source>
</evidence>
<reference evidence="1 2" key="1">
    <citation type="submission" date="2014-11" db="EMBL/GenBank/DDBJ databases">
        <authorList>
            <person name="Zhu J."/>
            <person name="Qi W."/>
            <person name="Song R."/>
        </authorList>
    </citation>
    <scope>NUCLEOTIDE SEQUENCE [LARGE SCALE GENOMIC DNA]</scope>
</reference>
<feature type="non-terminal residue" evidence="1">
    <location>
        <position position="79"/>
    </location>
</feature>
<proteinExistence type="predicted"/>
<name>A0A0G4GEI8_VITBC</name>
<dbReference type="EMBL" id="CDMY01000643">
    <property type="protein sequence ID" value="CEM27785.1"/>
    <property type="molecule type" value="Genomic_DNA"/>
</dbReference>
<keyword evidence="2" id="KW-1185">Reference proteome</keyword>
<dbReference type="AlphaFoldDB" id="A0A0G4GEI8"/>
<dbReference type="Proteomes" id="UP000041254">
    <property type="component" value="Unassembled WGS sequence"/>
</dbReference>
<sequence>MPHFVDLRGFRPRKAHVMKWVQMVKAWTAALCDARNLGELQKFLVTMKTAVAQLEADNEVGRMIPGETELFGCMTEAKV</sequence>